<dbReference type="Proteomes" id="UP001055439">
    <property type="component" value="Chromosome 1"/>
</dbReference>
<name>A0A9E7E9V3_9LILI</name>
<gene>
    <name evidence="1" type="ORF">MUK42_34391</name>
</gene>
<organism evidence="1 2">
    <name type="scientific">Musa troglodytarum</name>
    <name type="common">fe'i banana</name>
    <dbReference type="NCBI Taxonomy" id="320322"/>
    <lineage>
        <taxon>Eukaryota</taxon>
        <taxon>Viridiplantae</taxon>
        <taxon>Streptophyta</taxon>
        <taxon>Embryophyta</taxon>
        <taxon>Tracheophyta</taxon>
        <taxon>Spermatophyta</taxon>
        <taxon>Magnoliopsida</taxon>
        <taxon>Liliopsida</taxon>
        <taxon>Zingiberales</taxon>
        <taxon>Musaceae</taxon>
        <taxon>Musa</taxon>
    </lineage>
</organism>
<dbReference type="EMBL" id="CP097502">
    <property type="protein sequence ID" value="URD73194.1"/>
    <property type="molecule type" value="Genomic_DNA"/>
</dbReference>
<evidence type="ECO:0000313" key="1">
    <source>
        <dbReference type="EMBL" id="URD73194.1"/>
    </source>
</evidence>
<accession>A0A9E7E9V3</accession>
<keyword evidence="2" id="KW-1185">Reference proteome</keyword>
<protein>
    <submittedName>
        <fullName evidence="1">Uncharacterized protein</fullName>
    </submittedName>
</protein>
<evidence type="ECO:0000313" key="2">
    <source>
        <dbReference type="Proteomes" id="UP001055439"/>
    </source>
</evidence>
<proteinExistence type="predicted"/>
<sequence>MSIASPAIPSGSCQSKWYNKFASASSVVAMAKATPGQPLRPAPNGINWKSCPLKSMLLPTNLSGQNSSGFSHETGSLPIAQALITTLVPLGMR</sequence>
<dbReference type="OrthoDB" id="1813162at2759"/>
<dbReference type="AlphaFoldDB" id="A0A9E7E9V3"/>
<reference evidence="1" key="1">
    <citation type="submission" date="2022-05" db="EMBL/GenBank/DDBJ databases">
        <title>The Musa troglodytarum L. genome provides insights into the mechanism of non-climacteric behaviour and enrichment of carotenoids.</title>
        <authorList>
            <person name="Wang J."/>
        </authorList>
    </citation>
    <scope>NUCLEOTIDE SEQUENCE</scope>
    <source>
        <tissue evidence="1">Leaf</tissue>
    </source>
</reference>